<sequence length="72" mass="7536">MSLMPQADSSMFGVTLFLGSPAALDAATNVPTTAVMPYHSTKLAMHEAIGVIPTGIMTPRRTGFSAKDAWPA</sequence>
<protein>
    <submittedName>
        <fullName evidence="1">Uncharacterized protein</fullName>
    </submittedName>
</protein>
<evidence type="ECO:0000313" key="2">
    <source>
        <dbReference type="Proteomes" id="UP000229095"/>
    </source>
</evidence>
<accession>A0A2M9HAY1</accession>
<reference evidence="1 2" key="1">
    <citation type="submission" date="2017-10" db="EMBL/GenBank/DDBJ databases">
        <title>Draft genome sequences of strains TRE 1, TRE 9, TRE H and TRI 7, isolated from tamarins, belonging to four potential novel Bifidobacterium species.</title>
        <authorList>
            <person name="Mattarelli P."/>
            <person name="Modesto M."/>
            <person name="Puglisi E."/>
            <person name="Morelli L."/>
            <person name="Spezio C."/>
            <person name="Bonetti A."/>
            <person name="Sandri C."/>
        </authorList>
    </citation>
    <scope>NUCLEOTIDE SEQUENCE [LARGE SCALE GENOMIC DNA]</scope>
    <source>
        <strain evidence="2">TRE1</strain>
    </source>
</reference>
<organism evidence="1 2">
    <name type="scientific">Bifidobacterium primatium</name>
    <dbReference type="NCBI Taxonomy" id="2045438"/>
    <lineage>
        <taxon>Bacteria</taxon>
        <taxon>Bacillati</taxon>
        <taxon>Actinomycetota</taxon>
        <taxon>Actinomycetes</taxon>
        <taxon>Bifidobacteriales</taxon>
        <taxon>Bifidobacteriaceae</taxon>
        <taxon>Bifidobacterium</taxon>
    </lineage>
</organism>
<comment type="caution">
    <text evidence="1">The sequence shown here is derived from an EMBL/GenBank/DDBJ whole genome shotgun (WGS) entry which is preliminary data.</text>
</comment>
<dbReference type="AlphaFoldDB" id="A0A2M9HAY1"/>
<keyword evidence="2" id="KW-1185">Reference proteome</keyword>
<evidence type="ECO:0000313" key="1">
    <source>
        <dbReference type="EMBL" id="PJM73976.1"/>
    </source>
</evidence>
<name>A0A2M9HAY1_9BIFI</name>
<proteinExistence type="predicted"/>
<dbReference type="Proteomes" id="UP000229095">
    <property type="component" value="Unassembled WGS sequence"/>
</dbReference>
<dbReference type="EMBL" id="PEBI01000001">
    <property type="protein sequence ID" value="PJM73976.1"/>
    <property type="molecule type" value="Genomic_DNA"/>
</dbReference>
<gene>
    <name evidence="1" type="ORF">CS006_02165</name>
</gene>